<accession>A0A058ZBJ8</accession>
<evidence type="ECO:0000313" key="1">
    <source>
        <dbReference type="EMBL" id="KCV71800.1"/>
    </source>
</evidence>
<proteinExistence type="predicted"/>
<protein>
    <submittedName>
        <fullName evidence="1">Uncharacterized protein</fullName>
    </submittedName>
</protein>
<dbReference type="GeneID" id="20525943"/>
<reference evidence="1" key="1">
    <citation type="submission" date="2013-04" db="EMBL/GenBank/DDBJ databases">
        <title>The Genome Sequence of Fonticula alba ATCC 38817.</title>
        <authorList>
            <consortium name="The Broad Institute Genomics Platform"/>
            <person name="Russ C."/>
            <person name="Cuomo C."/>
            <person name="Burger G."/>
            <person name="Gray M.W."/>
            <person name="Holland P.W.H."/>
            <person name="King N."/>
            <person name="Lang F.B.F."/>
            <person name="Roger A.J."/>
            <person name="Ruiz-Trillo I."/>
            <person name="Brown M."/>
            <person name="Walker B."/>
            <person name="Young S."/>
            <person name="Zeng Q."/>
            <person name="Gargeya S."/>
            <person name="Fitzgerald M."/>
            <person name="Haas B."/>
            <person name="Abouelleil A."/>
            <person name="Allen A.W."/>
            <person name="Alvarado L."/>
            <person name="Arachchi H.M."/>
            <person name="Berlin A.M."/>
            <person name="Chapman S.B."/>
            <person name="Gainer-Dewar J."/>
            <person name="Goldberg J."/>
            <person name="Griggs A."/>
            <person name="Gujja S."/>
            <person name="Hansen M."/>
            <person name="Howarth C."/>
            <person name="Imamovic A."/>
            <person name="Ireland A."/>
            <person name="Larimer J."/>
            <person name="McCowan C."/>
            <person name="Murphy C."/>
            <person name="Pearson M."/>
            <person name="Poon T.W."/>
            <person name="Priest M."/>
            <person name="Roberts A."/>
            <person name="Saif S."/>
            <person name="Shea T."/>
            <person name="Sisk P."/>
            <person name="Sykes S."/>
            <person name="Wortman J."/>
            <person name="Nusbaum C."/>
            <person name="Birren B."/>
        </authorList>
    </citation>
    <scope>NUCLEOTIDE SEQUENCE [LARGE SCALE GENOMIC DNA]</scope>
    <source>
        <strain evidence="1">ATCC 38817</strain>
    </source>
</reference>
<dbReference type="AlphaFoldDB" id="A0A058ZBJ8"/>
<keyword evidence="2" id="KW-1185">Reference proteome</keyword>
<dbReference type="Proteomes" id="UP000030693">
    <property type="component" value="Unassembled WGS sequence"/>
</dbReference>
<gene>
    <name evidence="1" type="ORF">H696_01218</name>
</gene>
<dbReference type="EMBL" id="KB932202">
    <property type="protein sequence ID" value="KCV71800.1"/>
    <property type="molecule type" value="Genomic_DNA"/>
</dbReference>
<organism evidence="1">
    <name type="scientific">Fonticula alba</name>
    <name type="common">Slime mold</name>
    <dbReference type="NCBI Taxonomy" id="691883"/>
    <lineage>
        <taxon>Eukaryota</taxon>
        <taxon>Rotosphaerida</taxon>
        <taxon>Fonticulaceae</taxon>
        <taxon>Fonticula</taxon>
    </lineage>
</organism>
<name>A0A058ZBJ8_FONAL</name>
<dbReference type="RefSeq" id="XP_009493378.1">
    <property type="nucleotide sequence ID" value="XM_009495103.1"/>
</dbReference>
<sequence length="79" mass="8731">MLETRSDNPDNYGPCCRCSVLGDCPTGYSACGHSSKECACCLQDRSCQLQGTPDDGELPPTIPDDWDLRILWRCHRGPL</sequence>
<evidence type="ECO:0000313" key="2">
    <source>
        <dbReference type="Proteomes" id="UP000030693"/>
    </source>
</evidence>